<dbReference type="InterPro" id="IPR001646">
    <property type="entry name" value="5peptide_repeat"/>
</dbReference>
<reference evidence="2" key="1">
    <citation type="journal article" date="2019" name="Int. J. Syst. Evol. Microbiol.">
        <title>The Global Catalogue of Microorganisms (GCM) 10K type strain sequencing project: providing services to taxonomists for standard genome sequencing and annotation.</title>
        <authorList>
            <consortium name="The Broad Institute Genomics Platform"/>
            <consortium name="The Broad Institute Genome Sequencing Center for Infectious Disease"/>
            <person name="Wu L."/>
            <person name="Ma J."/>
        </authorList>
    </citation>
    <scope>NUCLEOTIDE SEQUENCE [LARGE SCALE GENOMIC DNA]</scope>
    <source>
        <strain evidence="2">CGMCC 4.7144</strain>
    </source>
</reference>
<dbReference type="Pfam" id="PF00805">
    <property type="entry name" value="Pentapeptide"/>
    <property type="match status" value="1"/>
</dbReference>
<accession>A0ABW1HGW0</accession>
<keyword evidence="2" id="KW-1185">Reference proteome</keyword>
<dbReference type="EMBL" id="JBHSQS010000047">
    <property type="protein sequence ID" value="MFC5927946.1"/>
    <property type="molecule type" value="Genomic_DNA"/>
</dbReference>
<dbReference type="Gene3D" id="2.160.20.80">
    <property type="entry name" value="E3 ubiquitin-protein ligase SopA"/>
    <property type="match status" value="1"/>
</dbReference>
<gene>
    <name evidence="1" type="ORF">ACFQGL_31960</name>
</gene>
<proteinExistence type="predicted"/>
<protein>
    <submittedName>
        <fullName evidence="1">Pentapeptide repeat-containing protein</fullName>
    </submittedName>
</protein>
<evidence type="ECO:0000313" key="2">
    <source>
        <dbReference type="Proteomes" id="UP001596226"/>
    </source>
</evidence>
<dbReference type="Proteomes" id="UP001596226">
    <property type="component" value="Unassembled WGS sequence"/>
</dbReference>
<sequence length="134" mass="14060">MIEVLAVFVRTNVPQPDPVPETVPSSPLDVRAAVTVLGRRPAPDDEANSRVDLSGTLLGLGNAHMPETDLGEVDLPDADLHGARLRGADLHSTDLTGAELGQIELVDADLRTSARNGPGIAGCCPTTPPNPWTR</sequence>
<dbReference type="SUPFAM" id="SSF141571">
    <property type="entry name" value="Pentapeptide repeat-like"/>
    <property type="match status" value="1"/>
</dbReference>
<organism evidence="1 2">
    <name type="scientific">Micromonospora vulcania</name>
    <dbReference type="NCBI Taxonomy" id="1441873"/>
    <lineage>
        <taxon>Bacteria</taxon>
        <taxon>Bacillati</taxon>
        <taxon>Actinomycetota</taxon>
        <taxon>Actinomycetes</taxon>
        <taxon>Micromonosporales</taxon>
        <taxon>Micromonosporaceae</taxon>
        <taxon>Micromonospora</taxon>
    </lineage>
</organism>
<evidence type="ECO:0000313" key="1">
    <source>
        <dbReference type="EMBL" id="MFC5927946.1"/>
    </source>
</evidence>
<comment type="caution">
    <text evidence="1">The sequence shown here is derived from an EMBL/GenBank/DDBJ whole genome shotgun (WGS) entry which is preliminary data.</text>
</comment>
<name>A0ABW1HGW0_9ACTN</name>
<dbReference type="RefSeq" id="WP_377516366.1">
    <property type="nucleotide sequence ID" value="NZ_JBHSQS010000047.1"/>
</dbReference>